<protein>
    <submittedName>
        <fullName evidence="1">Uncharacterized protein</fullName>
    </submittedName>
</protein>
<name>A0ABQ5EC73_9ASTR</name>
<accession>A0ABQ5EC73</accession>
<evidence type="ECO:0000313" key="2">
    <source>
        <dbReference type="Proteomes" id="UP001151760"/>
    </source>
</evidence>
<reference evidence="1" key="1">
    <citation type="journal article" date="2022" name="Int. J. Mol. Sci.">
        <title>Draft Genome of Tanacetum Coccineum: Genomic Comparison of Closely Related Tanacetum-Family Plants.</title>
        <authorList>
            <person name="Yamashiro T."/>
            <person name="Shiraishi A."/>
            <person name="Nakayama K."/>
            <person name="Satake H."/>
        </authorList>
    </citation>
    <scope>NUCLEOTIDE SEQUENCE</scope>
</reference>
<dbReference type="EMBL" id="BQNB010016160">
    <property type="protein sequence ID" value="GJT48514.1"/>
    <property type="molecule type" value="Genomic_DNA"/>
</dbReference>
<keyword evidence="2" id="KW-1185">Reference proteome</keyword>
<reference evidence="1" key="2">
    <citation type="submission" date="2022-01" db="EMBL/GenBank/DDBJ databases">
        <authorList>
            <person name="Yamashiro T."/>
            <person name="Shiraishi A."/>
            <person name="Satake H."/>
            <person name="Nakayama K."/>
        </authorList>
    </citation>
    <scope>NUCLEOTIDE SEQUENCE</scope>
</reference>
<gene>
    <name evidence="1" type="ORF">Tco_0974671</name>
</gene>
<dbReference type="Proteomes" id="UP001151760">
    <property type="component" value="Unassembled WGS sequence"/>
</dbReference>
<proteinExistence type="predicted"/>
<organism evidence="1 2">
    <name type="scientific">Tanacetum coccineum</name>
    <dbReference type="NCBI Taxonomy" id="301880"/>
    <lineage>
        <taxon>Eukaryota</taxon>
        <taxon>Viridiplantae</taxon>
        <taxon>Streptophyta</taxon>
        <taxon>Embryophyta</taxon>
        <taxon>Tracheophyta</taxon>
        <taxon>Spermatophyta</taxon>
        <taxon>Magnoliopsida</taxon>
        <taxon>eudicotyledons</taxon>
        <taxon>Gunneridae</taxon>
        <taxon>Pentapetalae</taxon>
        <taxon>asterids</taxon>
        <taxon>campanulids</taxon>
        <taxon>Asterales</taxon>
        <taxon>Asteraceae</taxon>
        <taxon>Asteroideae</taxon>
        <taxon>Anthemideae</taxon>
        <taxon>Anthemidinae</taxon>
        <taxon>Tanacetum</taxon>
    </lineage>
</organism>
<sequence length="168" mass="19360">MSNIMAESSLVYSVTSGHICLVEMPMGGRYFTWMNKVGTKLSKLDQFLISENFLEASSDLKGTYVLFGDLNEVRDECERYVSQFDTSEAQTFNSFIDESGLVEMPIGSDQGAQLHAKLKFLKQRIKEWHKDLRQRDTTRKQVAQRMMNEIDLRIDCVEATEADKEERI</sequence>
<evidence type="ECO:0000313" key="1">
    <source>
        <dbReference type="EMBL" id="GJT48514.1"/>
    </source>
</evidence>
<comment type="caution">
    <text evidence="1">The sequence shown here is derived from an EMBL/GenBank/DDBJ whole genome shotgun (WGS) entry which is preliminary data.</text>
</comment>